<comment type="cofactor">
    <cofactor evidence="1">
        <name>Mg(2+)</name>
        <dbReference type="ChEBI" id="CHEBI:18420"/>
    </cofactor>
</comment>
<dbReference type="Gene3D" id="1.10.150.240">
    <property type="entry name" value="Putative phosphatase, domain 2"/>
    <property type="match status" value="1"/>
</dbReference>
<dbReference type="InterPro" id="IPR051600">
    <property type="entry name" value="Beta-PGM-like"/>
</dbReference>
<dbReference type="OrthoDB" id="9782449at2"/>
<dbReference type="InterPro" id="IPR023214">
    <property type="entry name" value="HAD_sf"/>
</dbReference>
<dbReference type="InterPro" id="IPR036412">
    <property type="entry name" value="HAD-like_sf"/>
</dbReference>
<dbReference type="PRINTS" id="PR00413">
    <property type="entry name" value="HADHALOGNASE"/>
</dbReference>
<evidence type="ECO:0000256" key="3">
    <source>
        <dbReference type="ARBA" id="ARBA00022723"/>
    </source>
</evidence>
<dbReference type="Proteomes" id="UP000005713">
    <property type="component" value="Unassembled WGS sequence"/>
</dbReference>
<comment type="caution">
    <text evidence="6">The sequence shown here is derived from an EMBL/GenBank/DDBJ whole genome shotgun (WGS) entry which is preliminary data.</text>
</comment>
<dbReference type="GO" id="GO:0046872">
    <property type="term" value="F:metal ion binding"/>
    <property type="evidence" value="ECO:0007669"/>
    <property type="project" value="UniProtKB-KW"/>
</dbReference>
<dbReference type="EMBL" id="AAYA01000004">
    <property type="protein sequence ID" value="EBA09019.1"/>
    <property type="molecule type" value="Genomic_DNA"/>
</dbReference>
<dbReference type="SFLD" id="SFLDG01129">
    <property type="entry name" value="C1.5:_HAD__Beta-PGM__Phosphata"/>
    <property type="match status" value="1"/>
</dbReference>
<dbReference type="PANTHER" id="PTHR46193">
    <property type="entry name" value="6-PHOSPHOGLUCONATE PHOSPHATASE"/>
    <property type="match status" value="1"/>
</dbReference>
<dbReference type="NCBIfam" id="TIGR01509">
    <property type="entry name" value="HAD-SF-IA-v3"/>
    <property type="match status" value="1"/>
</dbReference>
<name>A3K273_SAGS3</name>
<protein>
    <submittedName>
        <fullName evidence="6">HAD-superfamily hydrolase</fullName>
    </submittedName>
</protein>
<dbReference type="GO" id="GO:0016787">
    <property type="term" value="F:hydrolase activity"/>
    <property type="evidence" value="ECO:0007669"/>
    <property type="project" value="UniProtKB-KW"/>
</dbReference>
<keyword evidence="4" id="KW-0460">Magnesium</keyword>
<dbReference type="CDD" id="cd07505">
    <property type="entry name" value="HAD_BPGM-like"/>
    <property type="match status" value="1"/>
</dbReference>
<dbReference type="Pfam" id="PF13419">
    <property type="entry name" value="HAD_2"/>
    <property type="match status" value="1"/>
</dbReference>
<dbReference type="SUPFAM" id="SSF56784">
    <property type="entry name" value="HAD-like"/>
    <property type="match status" value="1"/>
</dbReference>
<dbReference type="InterPro" id="IPR006439">
    <property type="entry name" value="HAD-SF_hydro_IA"/>
</dbReference>
<evidence type="ECO:0000256" key="5">
    <source>
        <dbReference type="ARBA" id="ARBA00023277"/>
    </source>
</evidence>
<gene>
    <name evidence="6" type="ORF">SSE37_05215</name>
</gene>
<dbReference type="SFLD" id="SFLDG01135">
    <property type="entry name" value="C1.5.6:_HAD__Beta-PGM__Phospha"/>
    <property type="match status" value="1"/>
</dbReference>
<evidence type="ECO:0000256" key="4">
    <source>
        <dbReference type="ARBA" id="ARBA00022842"/>
    </source>
</evidence>
<comment type="similarity">
    <text evidence="2">Belongs to the HAD-like hydrolase superfamily. CbbY/CbbZ/Gph/YieH family.</text>
</comment>
<dbReference type="Gene3D" id="3.40.50.1000">
    <property type="entry name" value="HAD superfamily/HAD-like"/>
    <property type="match status" value="1"/>
</dbReference>
<evidence type="ECO:0000256" key="1">
    <source>
        <dbReference type="ARBA" id="ARBA00001946"/>
    </source>
</evidence>
<keyword evidence="6" id="KW-0378">Hydrolase</keyword>
<accession>A3K273</accession>
<dbReference type="InterPro" id="IPR041492">
    <property type="entry name" value="HAD_2"/>
</dbReference>
<keyword evidence="5" id="KW-0119">Carbohydrate metabolism</keyword>
<reference evidence="6 7" key="1">
    <citation type="submission" date="2006-06" db="EMBL/GenBank/DDBJ databases">
        <authorList>
            <person name="Moran M.A."/>
            <person name="Ferriera S."/>
            <person name="Johnson J."/>
            <person name="Kravitz S."/>
            <person name="Beeson K."/>
            <person name="Sutton G."/>
            <person name="Rogers Y.-H."/>
            <person name="Friedman R."/>
            <person name="Frazier M."/>
            <person name="Venter J.C."/>
        </authorList>
    </citation>
    <scope>NUCLEOTIDE SEQUENCE [LARGE SCALE GENOMIC DNA]</scope>
    <source>
        <strain evidence="6 7">E-37</strain>
    </source>
</reference>
<evidence type="ECO:0000313" key="6">
    <source>
        <dbReference type="EMBL" id="EBA09019.1"/>
    </source>
</evidence>
<organism evidence="6 7">
    <name type="scientific">Sagittula stellata (strain ATCC 700073 / DSM 11524 / E-37)</name>
    <dbReference type="NCBI Taxonomy" id="388399"/>
    <lineage>
        <taxon>Bacteria</taxon>
        <taxon>Pseudomonadati</taxon>
        <taxon>Pseudomonadota</taxon>
        <taxon>Alphaproteobacteria</taxon>
        <taxon>Rhodobacterales</taxon>
        <taxon>Roseobacteraceae</taxon>
        <taxon>Sagittula</taxon>
    </lineage>
</organism>
<keyword evidence="7" id="KW-1185">Reference proteome</keyword>
<dbReference type="eggNOG" id="COG0637">
    <property type="taxonomic scope" value="Bacteria"/>
</dbReference>
<proteinExistence type="inferred from homology"/>
<dbReference type="InterPro" id="IPR023198">
    <property type="entry name" value="PGP-like_dom2"/>
</dbReference>
<dbReference type="SFLD" id="SFLDS00003">
    <property type="entry name" value="Haloacid_Dehalogenase"/>
    <property type="match status" value="1"/>
</dbReference>
<dbReference type="AlphaFoldDB" id="A3K273"/>
<dbReference type="PANTHER" id="PTHR46193:SF18">
    <property type="entry name" value="HEXITOL PHOSPHATASE B"/>
    <property type="match status" value="1"/>
</dbReference>
<evidence type="ECO:0000256" key="2">
    <source>
        <dbReference type="ARBA" id="ARBA00006171"/>
    </source>
</evidence>
<evidence type="ECO:0000313" key="7">
    <source>
        <dbReference type="Proteomes" id="UP000005713"/>
    </source>
</evidence>
<keyword evidence="3" id="KW-0479">Metal-binding</keyword>
<sequence length="237" mass="25954">MGHRQRRRRGAPGKRMTKPALLFDLDGTMLDTDAIHARVFADMMAPYGIEVTHEFYIAKVHGRLNVDIFAEILPDLDDPQGLSEAKEAEFRNRLPRPYPGMPGVQALVRAAEADGWRLAVVTNAMRANAEAMLQAIELRNAFEVIVIGEECERGKPDPMPYLEAMRQLGVTPSHCIAFEDSPSGMRAAAGSGAYAIGIRSSLDDATLRAAGARETLQDFKDISLDALCARLKGETTT</sequence>